<dbReference type="Proteomes" id="UP000188533">
    <property type="component" value="Unassembled WGS sequence"/>
</dbReference>
<keyword evidence="3" id="KW-1185">Reference proteome</keyword>
<name>A0A1Q3ET50_LENED</name>
<sequence length="89" mass="10281">MWVFTVWSLYDDHQLERVRNMQGISGNLLESLVLPHTVMAYIMEDISPSGKGNQRQLRREGKSSGGRVESSRWRRSFQSSRPEASSRLL</sequence>
<evidence type="ECO:0000313" key="3">
    <source>
        <dbReference type="Proteomes" id="UP000188533"/>
    </source>
</evidence>
<feature type="region of interest" description="Disordered" evidence="1">
    <location>
        <begin position="45"/>
        <end position="89"/>
    </location>
</feature>
<dbReference type="AlphaFoldDB" id="A0A1Q3ET50"/>
<dbReference type="EMBL" id="BDGU01001689">
    <property type="protein sequence ID" value="GAW10358.1"/>
    <property type="molecule type" value="Genomic_DNA"/>
</dbReference>
<protein>
    <submittedName>
        <fullName evidence="2">Uncharacterized protein</fullName>
    </submittedName>
</protein>
<comment type="caution">
    <text evidence="2">The sequence shown here is derived from an EMBL/GenBank/DDBJ whole genome shotgun (WGS) entry which is preliminary data.</text>
</comment>
<reference evidence="2 3" key="2">
    <citation type="submission" date="2017-02" db="EMBL/GenBank/DDBJ databases">
        <title>A genome survey and senescence transcriptome analysis in Lentinula edodes.</title>
        <authorList>
            <person name="Sakamoto Y."/>
            <person name="Nakade K."/>
            <person name="Sato S."/>
            <person name="Yoshida Y."/>
            <person name="Miyazaki K."/>
            <person name="Natsume S."/>
            <person name="Konno N."/>
        </authorList>
    </citation>
    <scope>NUCLEOTIDE SEQUENCE [LARGE SCALE GENOMIC DNA]</scope>
    <source>
        <strain evidence="2 3">NBRC 111202</strain>
    </source>
</reference>
<accession>A0A1Q3ET50</accession>
<gene>
    <name evidence="2" type="ORF">LENED_012617</name>
</gene>
<reference evidence="2 3" key="1">
    <citation type="submission" date="2016-08" db="EMBL/GenBank/DDBJ databases">
        <authorList>
            <consortium name="Lentinula edodes genome sequencing consortium"/>
            <person name="Sakamoto Y."/>
            <person name="Nakade K."/>
            <person name="Sato S."/>
            <person name="Yoshida Y."/>
            <person name="Miyazaki K."/>
            <person name="Natsume S."/>
            <person name="Konno N."/>
        </authorList>
    </citation>
    <scope>NUCLEOTIDE SEQUENCE [LARGE SCALE GENOMIC DNA]</scope>
    <source>
        <strain evidence="2 3">NBRC 111202</strain>
    </source>
</reference>
<organism evidence="2 3">
    <name type="scientific">Lentinula edodes</name>
    <name type="common">Shiitake mushroom</name>
    <name type="synonym">Lentinus edodes</name>
    <dbReference type="NCBI Taxonomy" id="5353"/>
    <lineage>
        <taxon>Eukaryota</taxon>
        <taxon>Fungi</taxon>
        <taxon>Dikarya</taxon>
        <taxon>Basidiomycota</taxon>
        <taxon>Agaricomycotina</taxon>
        <taxon>Agaricomycetes</taxon>
        <taxon>Agaricomycetidae</taxon>
        <taxon>Agaricales</taxon>
        <taxon>Marasmiineae</taxon>
        <taxon>Omphalotaceae</taxon>
        <taxon>Lentinula</taxon>
    </lineage>
</organism>
<evidence type="ECO:0000256" key="1">
    <source>
        <dbReference type="SAM" id="MobiDB-lite"/>
    </source>
</evidence>
<evidence type="ECO:0000313" key="2">
    <source>
        <dbReference type="EMBL" id="GAW10358.1"/>
    </source>
</evidence>
<proteinExistence type="predicted"/>